<proteinExistence type="predicted"/>
<evidence type="ECO:0000313" key="1">
    <source>
        <dbReference type="EMBL" id="CAG6648541.1"/>
    </source>
</evidence>
<organism evidence="1">
    <name type="scientific">Cacopsylla melanoneura</name>
    <dbReference type="NCBI Taxonomy" id="428564"/>
    <lineage>
        <taxon>Eukaryota</taxon>
        <taxon>Metazoa</taxon>
        <taxon>Ecdysozoa</taxon>
        <taxon>Arthropoda</taxon>
        <taxon>Hexapoda</taxon>
        <taxon>Insecta</taxon>
        <taxon>Pterygota</taxon>
        <taxon>Neoptera</taxon>
        <taxon>Paraneoptera</taxon>
        <taxon>Hemiptera</taxon>
        <taxon>Sternorrhyncha</taxon>
        <taxon>Psylloidea</taxon>
        <taxon>Psyllidae</taxon>
        <taxon>Psyllinae</taxon>
        <taxon>Cacopsylla</taxon>
    </lineage>
</organism>
<name>A0A8D8RDZ2_9HEMI</name>
<dbReference type="EMBL" id="HBUF01152528">
    <property type="protein sequence ID" value="CAG6648541.1"/>
    <property type="molecule type" value="Transcribed_RNA"/>
</dbReference>
<sequence>MKWLGALKNQHRSKMDGARYPNHSIASEKLKKILLMTTPGNCVSKTAEYKRNTRKMETARANSIRNTRGKRLYNERGKAGKVERPDDRTVNRQDTRYNLLLHRVPPLLLFDTRDTRYGDLLTLIKSVATTHGLNCAEKK</sequence>
<protein>
    <submittedName>
        <fullName evidence="1">Uncharacterized protein</fullName>
    </submittedName>
</protein>
<reference evidence="1" key="1">
    <citation type="submission" date="2021-05" db="EMBL/GenBank/DDBJ databases">
        <authorList>
            <person name="Alioto T."/>
            <person name="Alioto T."/>
            <person name="Gomez Garrido J."/>
        </authorList>
    </citation>
    <scope>NUCLEOTIDE SEQUENCE</scope>
</reference>
<accession>A0A8D8RDZ2</accession>
<dbReference type="AlphaFoldDB" id="A0A8D8RDZ2"/>